<feature type="region of interest" description="Disordered" evidence="1">
    <location>
        <begin position="58"/>
        <end position="136"/>
    </location>
</feature>
<protein>
    <submittedName>
        <fullName evidence="2">Uncharacterized protein</fullName>
    </submittedName>
</protein>
<evidence type="ECO:0000313" key="3">
    <source>
        <dbReference type="Proteomes" id="UP001177140"/>
    </source>
</evidence>
<accession>A0AA41VQW2</accession>
<dbReference type="EMBL" id="JAJJMA010272147">
    <property type="protein sequence ID" value="MCL7045649.1"/>
    <property type="molecule type" value="Genomic_DNA"/>
</dbReference>
<evidence type="ECO:0000256" key="1">
    <source>
        <dbReference type="SAM" id="MobiDB-lite"/>
    </source>
</evidence>
<evidence type="ECO:0000313" key="2">
    <source>
        <dbReference type="EMBL" id="MCL7045649.1"/>
    </source>
</evidence>
<reference evidence="2" key="1">
    <citation type="submission" date="2022-03" db="EMBL/GenBank/DDBJ databases">
        <title>A functionally conserved STORR gene fusion in Papaver species that diverged 16.8 million years ago.</title>
        <authorList>
            <person name="Catania T."/>
        </authorList>
    </citation>
    <scope>NUCLEOTIDE SEQUENCE</scope>
    <source>
        <strain evidence="2">S-191538</strain>
    </source>
</reference>
<feature type="compositionally biased region" description="Basic residues" evidence="1">
    <location>
        <begin position="197"/>
        <end position="207"/>
    </location>
</feature>
<feature type="compositionally biased region" description="Basic and acidic residues" evidence="1">
    <location>
        <begin position="87"/>
        <end position="99"/>
    </location>
</feature>
<feature type="compositionally biased region" description="Basic and acidic residues" evidence="1">
    <location>
        <begin position="180"/>
        <end position="196"/>
    </location>
</feature>
<keyword evidence="3" id="KW-1185">Reference proteome</keyword>
<gene>
    <name evidence="2" type="ORF">MKW94_005836</name>
</gene>
<proteinExistence type="predicted"/>
<dbReference type="PANTHER" id="PTHR48227:SF1">
    <property type="entry name" value="DNA LIGASE 1-LIKE"/>
    <property type="match status" value="1"/>
</dbReference>
<comment type="caution">
    <text evidence="2">The sequence shown here is derived from an EMBL/GenBank/DDBJ whole genome shotgun (WGS) entry which is preliminary data.</text>
</comment>
<dbReference type="Proteomes" id="UP001177140">
    <property type="component" value="Unassembled WGS sequence"/>
</dbReference>
<dbReference type="AlphaFoldDB" id="A0AA41VQW2"/>
<organism evidence="2 3">
    <name type="scientific">Papaver nudicaule</name>
    <name type="common">Iceland poppy</name>
    <dbReference type="NCBI Taxonomy" id="74823"/>
    <lineage>
        <taxon>Eukaryota</taxon>
        <taxon>Viridiplantae</taxon>
        <taxon>Streptophyta</taxon>
        <taxon>Embryophyta</taxon>
        <taxon>Tracheophyta</taxon>
        <taxon>Spermatophyta</taxon>
        <taxon>Magnoliopsida</taxon>
        <taxon>Ranunculales</taxon>
        <taxon>Papaveraceae</taxon>
        <taxon>Papaveroideae</taxon>
        <taxon>Papaver</taxon>
    </lineage>
</organism>
<name>A0AA41VQW2_PAPNU</name>
<dbReference type="PANTHER" id="PTHR48227">
    <property type="entry name" value="DNA TOPOISOMERASE 1-LIKE"/>
    <property type="match status" value="1"/>
</dbReference>
<sequence>MKTISGAVVSSKPVSLSTAASHMKGFLAADMGVPPALSAYVQRTTSAFNELVRLHKDAKAGKSDRKHKKDHTKNQAVEGDGNLESEIGEKKTETKKRSDVNGNEIDLAEDVERRSTGDQVESEIGEKKKRKKKNVDAIEKESVEVVEKENDVNETVGVVEGGNVGDQVGEKRKEKKKRKKEEVEDEKLQTSEEKQTMKKKKKRKLEV</sequence>
<feature type="region of interest" description="Disordered" evidence="1">
    <location>
        <begin position="148"/>
        <end position="207"/>
    </location>
</feature>